<dbReference type="Proteomes" id="UP000664859">
    <property type="component" value="Unassembled WGS sequence"/>
</dbReference>
<evidence type="ECO:0000313" key="2">
    <source>
        <dbReference type="Proteomes" id="UP000664859"/>
    </source>
</evidence>
<dbReference type="AlphaFoldDB" id="A0A835YYE6"/>
<sequence length="49" mass="5469">MADTDFICFLDAATLAAPPSFLFFWTVAARADADIILQDDMLQHVDYTT</sequence>
<organism evidence="1 2">
    <name type="scientific">Tribonema minus</name>
    <dbReference type="NCBI Taxonomy" id="303371"/>
    <lineage>
        <taxon>Eukaryota</taxon>
        <taxon>Sar</taxon>
        <taxon>Stramenopiles</taxon>
        <taxon>Ochrophyta</taxon>
        <taxon>PX clade</taxon>
        <taxon>Xanthophyceae</taxon>
        <taxon>Tribonematales</taxon>
        <taxon>Tribonemataceae</taxon>
        <taxon>Tribonema</taxon>
    </lineage>
</organism>
<dbReference type="EMBL" id="JAFCMP010000190">
    <property type="protein sequence ID" value="KAG5183706.1"/>
    <property type="molecule type" value="Genomic_DNA"/>
</dbReference>
<reference evidence="1" key="1">
    <citation type="submission" date="2021-02" db="EMBL/GenBank/DDBJ databases">
        <title>First Annotated Genome of the Yellow-green Alga Tribonema minus.</title>
        <authorList>
            <person name="Mahan K.M."/>
        </authorList>
    </citation>
    <scope>NUCLEOTIDE SEQUENCE</scope>
    <source>
        <strain evidence="1">UTEX B ZZ1240</strain>
    </source>
</reference>
<protein>
    <submittedName>
        <fullName evidence="1">Uncharacterized protein</fullName>
    </submittedName>
</protein>
<gene>
    <name evidence="1" type="ORF">JKP88DRAFT_277407</name>
</gene>
<accession>A0A835YYE6</accession>
<proteinExistence type="predicted"/>
<comment type="caution">
    <text evidence="1">The sequence shown here is derived from an EMBL/GenBank/DDBJ whole genome shotgun (WGS) entry which is preliminary data.</text>
</comment>
<evidence type="ECO:0000313" key="1">
    <source>
        <dbReference type="EMBL" id="KAG5183706.1"/>
    </source>
</evidence>
<keyword evidence="2" id="KW-1185">Reference proteome</keyword>
<name>A0A835YYE6_9STRA</name>